<keyword evidence="2 8" id="KW-0812">Transmembrane</keyword>
<protein>
    <recommendedName>
        <fullName evidence="9">Methyl-accepting transducer domain-containing protein</fullName>
    </recommendedName>
</protein>
<name>A0ABS2HJR7_9VIBR</name>
<keyword evidence="5 6" id="KW-0807">Transducer</keyword>
<gene>
    <name evidence="10" type="ORF">JQC93_15220</name>
</gene>
<evidence type="ECO:0000256" key="6">
    <source>
        <dbReference type="PROSITE-ProRule" id="PRU00284"/>
    </source>
</evidence>
<evidence type="ECO:0000313" key="11">
    <source>
        <dbReference type="Proteomes" id="UP000809621"/>
    </source>
</evidence>
<evidence type="ECO:0000256" key="4">
    <source>
        <dbReference type="ARBA" id="ARBA00023136"/>
    </source>
</evidence>
<dbReference type="Gene3D" id="1.10.287.950">
    <property type="entry name" value="Methyl-accepting chemotaxis protein"/>
    <property type="match status" value="1"/>
</dbReference>
<sequence>MTTTWIQMSASGLYRWTILGTVTGLGLLSLEFLQASIAVFAALLTSNLYFIRLLQKDMQQLSIELTHHIEGAPFSFTSVGKGPLKPLFPILDDLTRLTHRTEKSLIAKQHEMHFSASELSHNSEAVAQLCEQQAQDTLTAAAAMTEMSQSIEEVTQHVAKTHAAISEGQIQCDRGKQMMQQTQQQVTDVSDNIVQMESSLKSLESKLHSVEEMSTFIRDIAEQTNLLALNAAIEAARAGEYGRGFSVVADEVRNLAQRSHQSAQAITAQVNDVSTNMTQAIEQLQKVNGASLESQQGTEKTIKTIDETVTIIEHLTLEIAGIASASEQQASASREISQSIESVANSATSNANIATQNANVAAHLKAITHMEEDTL</sequence>
<keyword evidence="3 8" id="KW-1133">Transmembrane helix</keyword>
<keyword evidence="11" id="KW-1185">Reference proteome</keyword>
<reference evidence="10 11" key="1">
    <citation type="submission" date="2021-02" db="EMBL/GenBank/DDBJ databases">
        <authorList>
            <person name="Park J.-S."/>
        </authorList>
    </citation>
    <scope>NUCLEOTIDE SEQUENCE [LARGE SCALE GENOMIC DNA]</scope>
    <source>
        <strain evidence="10 11">188UL20-2</strain>
    </source>
</reference>
<dbReference type="Pfam" id="PF00015">
    <property type="entry name" value="MCPsignal"/>
    <property type="match status" value="1"/>
</dbReference>
<dbReference type="SMART" id="SM00283">
    <property type="entry name" value="MA"/>
    <property type="match status" value="1"/>
</dbReference>
<dbReference type="PROSITE" id="PS50111">
    <property type="entry name" value="CHEMOTAXIS_TRANSDUC_2"/>
    <property type="match status" value="1"/>
</dbReference>
<evidence type="ECO:0000256" key="8">
    <source>
        <dbReference type="SAM" id="Phobius"/>
    </source>
</evidence>
<evidence type="ECO:0000256" key="5">
    <source>
        <dbReference type="ARBA" id="ARBA00023224"/>
    </source>
</evidence>
<keyword evidence="7" id="KW-0175">Coiled coil</keyword>
<comment type="caution">
    <text evidence="10">The sequence shown here is derived from an EMBL/GenBank/DDBJ whole genome shotgun (WGS) entry which is preliminary data.</text>
</comment>
<feature type="coiled-coil region" evidence="7">
    <location>
        <begin position="186"/>
        <end position="213"/>
    </location>
</feature>
<proteinExistence type="predicted"/>
<comment type="subcellular location">
    <subcellularLocation>
        <location evidence="1">Membrane</location>
        <topology evidence="1">Multi-pass membrane protein</topology>
    </subcellularLocation>
</comment>
<feature type="transmembrane region" description="Helical" evidence="8">
    <location>
        <begin position="12"/>
        <end position="30"/>
    </location>
</feature>
<organism evidence="10 11">
    <name type="scientific">Vibrio ulleungensis</name>
    <dbReference type="NCBI Taxonomy" id="2807619"/>
    <lineage>
        <taxon>Bacteria</taxon>
        <taxon>Pseudomonadati</taxon>
        <taxon>Pseudomonadota</taxon>
        <taxon>Gammaproteobacteria</taxon>
        <taxon>Vibrionales</taxon>
        <taxon>Vibrionaceae</taxon>
        <taxon>Vibrio</taxon>
    </lineage>
</organism>
<evidence type="ECO:0000256" key="7">
    <source>
        <dbReference type="SAM" id="Coils"/>
    </source>
</evidence>
<evidence type="ECO:0000259" key="9">
    <source>
        <dbReference type="PROSITE" id="PS50111"/>
    </source>
</evidence>
<evidence type="ECO:0000256" key="1">
    <source>
        <dbReference type="ARBA" id="ARBA00004141"/>
    </source>
</evidence>
<dbReference type="SUPFAM" id="SSF58104">
    <property type="entry name" value="Methyl-accepting chemotaxis protein (MCP) signaling domain"/>
    <property type="match status" value="1"/>
</dbReference>
<dbReference type="InterPro" id="IPR004089">
    <property type="entry name" value="MCPsignal_dom"/>
</dbReference>
<feature type="domain" description="Methyl-accepting transducer" evidence="9">
    <location>
        <begin position="108"/>
        <end position="344"/>
    </location>
</feature>
<evidence type="ECO:0000256" key="3">
    <source>
        <dbReference type="ARBA" id="ARBA00022989"/>
    </source>
</evidence>
<dbReference type="EMBL" id="JAFEUM010000006">
    <property type="protein sequence ID" value="MBM7037758.1"/>
    <property type="molecule type" value="Genomic_DNA"/>
</dbReference>
<dbReference type="PANTHER" id="PTHR32089">
    <property type="entry name" value="METHYL-ACCEPTING CHEMOTAXIS PROTEIN MCPB"/>
    <property type="match status" value="1"/>
</dbReference>
<accession>A0ABS2HJR7</accession>
<keyword evidence="4 8" id="KW-0472">Membrane</keyword>
<dbReference type="RefSeq" id="WP_205159259.1">
    <property type="nucleotide sequence ID" value="NZ_JAFEUM010000006.1"/>
</dbReference>
<evidence type="ECO:0000256" key="2">
    <source>
        <dbReference type="ARBA" id="ARBA00022692"/>
    </source>
</evidence>
<dbReference type="PANTHER" id="PTHR32089:SF119">
    <property type="entry name" value="METHYL-ACCEPTING CHEMOTAXIS PROTEIN CTPL"/>
    <property type="match status" value="1"/>
</dbReference>
<evidence type="ECO:0000313" key="10">
    <source>
        <dbReference type="EMBL" id="MBM7037758.1"/>
    </source>
</evidence>
<dbReference type="Proteomes" id="UP000809621">
    <property type="component" value="Unassembled WGS sequence"/>
</dbReference>